<accession>A0A3G6TDV0</accession>
<evidence type="ECO:0000256" key="3">
    <source>
        <dbReference type="ARBA" id="ARBA00023163"/>
    </source>
</evidence>
<keyword evidence="4" id="KW-0472">Membrane</keyword>
<sequence length="331" mass="39334">MLAAKYGIIEKSFPWFIKVFSLAVFLDIINIILQLKLPISLLYGIILVFSLKEYKIVKRLYFLHFIPFLSFLILWLIICIIPFKNNHFIEPWLFFDGILSSVYIFYAFFYLYLAKLYLSEKDVEERNVIFHIRNQIIFITILSIGKLLKLFHFTIINFNLDALQCAINIFTIVFMTIYFLTIRNKESIIVPHDTLSHKKSNPNVTQEAFLQYEKIIDGFFSSSQEYIKPNFSITILSERTGIPKHHLSSFFNHYLEQNFNEYLAKHRIEYAIEMMANNHSLINMKIETIAFECGYNSTTTFNKWFKLFKNCLPNEFIRELRLAQKNNNHTL</sequence>
<proteinExistence type="predicted"/>
<reference evidence="7" key="1">
    <citation type="submission" date="2018-11" db="EMBL/GenBank/DDBJ databases">
        <title>Proposal to divide the Flavobacteriaceae and reorganize its genera based on Amino Acid Identity values calculated from whole genome sequences.</title>
        <authorList>
            <person name="Nicholson A.C."/>
            <person name="Gulvik C.A."/>
            <person name="Whitney A.M."/>
            <person name="Humrighouse B.W."/>
            <person name="Bell M."/>
            <person name="Holmes B."/>
            <person name="Steigerwalt A.G."/>
            <person name="Villarma A."/>
            <person name="Sheth M."/>
            <person name="Batra D."/>
            <person name="Pryor J."/>
            <person name="Bernardet J.-F."/>
            <person name="Hugo C."/>
            <person name="Kampfer P."/>
            <person name="Newman J."/>
            <person name="McQuiston J.R."/>
        </authorList>
    </citation>
    <scope>NUCLEOTIDE SEQUENCE [LARGE SCALE GENOMIC DNA]</scope>
    <source>
        <strain evidence="7">G0229</strain>
    </source>
</reference>
<feature type="transmembrane region" description="Helical" evidence="4">
    <location>
        <begin position="89"/>
        <end position="114"/>
    </location>
</feature>
<name>A0A3G6TDV0_9FLAO</name>
<dbReference type="InterPro" id="IPR018060">
    <property type="entry name" value="HTH_AraC"/>
</dbReference>
<feature type="transmembrane region" description="Helical" evidence="4">
    <location>
        <begin position="20"/>
        <end position="49"/>
    </location>
</feature>
<dbReference type="KEGG" id="cben:EG339_23770"/>
<dbReference type="Pfam" id="PF12833">
    <property type="entry name" value="HTH_18"/>
    <property type="match status" value="1"/>
</dbReference>
<keyword evidence="3" id="KW-0804">Transcription</keyword>
<feature type="transmembrane region" description="Helical" evidence="4">
    <location>
        <begin position="61"/>
        <end position="83"/>
    </location>
</feature>
<keyword evidence="4" id="KW-1133">Transmembrane helix</keyword>
<dbReference type="InterPro" id="IPR009057">
    <property type="entry name" value="Homeodomain-like_sf"/>
</dbReference>
<evidence type="ECO:0000313" key="6">
    <source>
        <dbReference type="EMBL" id="AZB27392.1"/>
    </source>
</evidence>
<keyword evidence="1" id="KW-0805">Transcription regulation</keyword>
<dbReference type="PANTHER" id="PTHR43280:SF29">
    <property type="entry name" value="ARAC-FAMILY TRANSCRIPTIONAL REGULATOR"/>
    <property type="match status" value="1"/>
</dbReference>
<dbReference type="AlphaFoldDB" id="A0A3G6TDV0"/>
<keyword evidence="2" id="KW-0238">DNA-binding</keyword>
<evidence type="ECO:0000256" key="2">
    <source>
        <dbReference type="ARBA" id="ARBA00023125"/>
    </source>
</evidence>
<evidence type="ECO:0000313" key="7">
    <source>
        <dbReference type="Proteomes" id="UP000271193"/>
    </source>
</evidence>
<dbReference type="PROSITE" id="PS01124">
    <property type="entry name" value="HTH_ARAC_FAMILY_2"/>
    <property type="match status" value="1"/>
</dbReference>
<dbReference type="GO" id="GO:0003700">
    <property type="term" value="F:DNA-binding transcription factor activity"/>
    <property type="evidence" value="ECO:0007669"/>
    <property type="project" value="InterPro"/>
</dbReference>
<dbReference type="PANTHER" id="PTHR43280">
    <property type="entry name" value="ARAC-FAMILY TRANSCRIPTIONAL REGULATOR"/>
    <property type="match status" value="1"/>
</dbReference>
<organism evidence="6 7">
    <name type="scientific">Chryseobacterium bernardetii</name>
    <dbReference type="NCBI Taxonomy" id="1241978"/>
    <lineage>
        <taxon>Bacteria</taxon>
        <taxon>Pseudomonadati</taxon>
        <taxon>Bacteroidota</taxon>
        <taxon>Flavobacteriia</taxon>
        <taxon>Flavobacteriales</taxon>
        <taxon>Weeksellaceae</taxon>
        <taxon>Chryseobacterium group</taxon>
        <taxon>Chryseobacterium</taxon>
    </lineage>
</organism>
<protein>
    <submittedName>
        <fullName evidence="6">AraC family transcriptional regulator</fullName>
    </submittedName>
</protein>
<dbReference type="Gene3D" id="1.10.10.60">
    <property type="entry name" value="Homeodomain-like"/>
    <property type="match status" value="2"/>
</dbReference>
<dbReference type="EMBL" id="CP033932">
    <property type="protein sequence ID" value="AZB27392.1"/>
    <property type="molecule type" value="Genomic_DNA"/>
</dbReference>
<evidence type="ECO:0000256" key="1">
    <source>
        <dbReference type="ARBA" id="ARBA00023015"/>
    </source>
</evidence>
<keyword evidence="4" id="KW-0812">Transmembrane</keyword>
<keyword evidence="7" id="KW-1185">Reference proteome</keyword>
<dbReference type="SUPFAM" id="SSF46689">
    <property type="entry name" value="Homeodomain-like"/>
    <property type="match status" value="1"/>
</dbReference>
<feature type="transmembrane region" description="Helical" evidence="4">
    <location>
        <begin position="135"/>
        <end position="155"/>
    </location>
</feature>
<dbReference type="Proteomes" id="UP000271193">
    <property type="component" value="Chromosome"/>
</dbReference>
<gene>
    <name evidence="6" type="ORF">EG339_23770</name>
</gene>
<dbReference type="SMART" id="SM00342">
    <property type="entry name" value="HTH_ARAC"/>
    <property type="match status" value="1"/>
</dbReference>
<feature type="transmembrane region" description="Helical" evidence="4">
    <location>
        <begin position="161"/>
        <end position="180"/>
    </location>
</feature>
<evidence type="ECO:0000259" key="5">
    <source>
        <dbReference type="PROSITE" id="PS01124"/>
    </source>
</evidence>
<evidence type="ECO:0000256" key="4">
    <source>
        <dbReference type="SAM" id="Phobius"/>
    </source>
</evidence>
<dbReference type="GO" id="GO:0043565">
    <property type="term" value="F:sequence-specific DNA binding"/>
    <property type="evidence" value="ECO:0007669"/>
    <property type="project" value="InterPro"/>
</dbReference>
<feature type="domain" description="HTH araC/xylS-type" evidence="5">
    <location>
        <begin position="213"/>
        <end position="319"/>
    </location>
</feature>